<dbReference type="EMBL" id="JBBPDW010000014">
    <property type="protein sequence ID" value="KAK7546713.1"/>
    <property type="molecule type" value="Genomic_DNA"/>
</dbReference>
<name>A0ABR1MDX6_9PEZI</name>
<comment type="caution">
    <text evidence="2">The sequence shown here is derived from an EMBL/GenBank/DDBJ whole genome shotgun (WGS) entry which is preliminary data.</text>
</comment>
<feature type="region of interest" description="Disordered" evidence="1">
    <location>
        <begin position="147"/>
        <end position="169"/>
    </location>
</feature>
<evidence type="ECO:0000313" key="2">
    <source>
        <dbReference type="EMBL" id="KAK7546713.1"/>
    </source>
</evidence>
<reference evidence="2 3" key="1">
    <citation type="submission" date="2024-04" db="EMBL/GenBank/DDBJ databases">
        <title>Phyllosticta paracitricarpa is synonymous to the EU quarantine fungus P. citricarpa based on phylogenomic analyses.</title>
        <authorList>
            <consortium name="Lawrence Berkeley National Laboratory"/>
            <person name="Van Ingen-Buijs V.A."/>
            <person name="Van Westerhoven A.C."/>
            <person name="Haridas S."/>
            <person name="Skiadas P."/>
            <person name="Martin F."/>
            <person name="Groenewald J.Z."/>
            <person name="Crous P.W."/>
            <person name="Seidl M.F."/>
        </authorList>
    </citation>
    <scope>NUCLEOTIDE SEQUENCE [LARGE SCALE GENOMIC DNA]</scope>
    <source>
        <strain evidence="2 3">CBS 122670</strain>
    </source>
</reference>
<evidence type="ECO:0000256" key="1">
    <source>
        <dbReference type="SAM" id="MobiDB-lite"/>
    </source>
</evidence>
<organism evidence="2 3">
    <name type="scientific">Phyllosticta citricarpa</name>
    <dbReference type="NCBI Taxonomy" id="55181"/>
    <lineage>
        <taxon>Eukaryota</taxon>
        <taxon>Fungi</taxon>
        <taxon>Dikarya</taxon>
        <taxon>Ascomycota</taxon>
        <taxon>Pezizomycotina</taxon>
        <taxon>Dothideomycetes</taxon>
        <taxon>Dothideomycetes incertae sedis</taxon>
        <taxon>Botryosphaeriales</taxon>
        <taxon>Phyllostictaceae</taxon>
        <taxon>Phyllosticta</taxon>
    </lineage>
</organism>
<dbReference type="Proteomes" id="UP001365128">
    <property type="component" value="Unassembled WGS sequence"/>
</dbReference>
<protein>
    <submittedName>
        <fullName evidence="2">Uncharacterized protein</fullName>
    </submittedName>
</protein>
<gene>
    <name evidence="2" type="ORF">IWX46DRAFT_599568</name>
</gene>
<sequence length="228" mass="25580">MLHPCLPRCAAGPSIAATGGGEILRSARACFFCVGGLRIALFLGCRRRCRFNAESGFGYLLSSFFYLSGWLTGCRPTRRGGRIVIVLHQSHHEPPTIWVMASSKNACINAAPLSSCKENGFRRNEMVISLISRKRLEACMRAWKGERQSRSRSDRRMTSPPQASGRQFSKPLPSLYRVMGQKDRAKRWRCFEGRKQRSVGVALPFPLEIRGVVFISCRASLEKRAVPM</sequence>
<proteinExistence type="predicted"/>
<evidence type="ECO:0000313" key="3">
    <source>
        <dbReference type="Proteomes" id="UP001365128"/>
    </source>
</evidence>
<feature type="compositionally biased region" description="Basic and acidic residues" evidence="1">
    <location>
        <begin position="147"/>
        <end position="157"/>
    </location>
</feature>
<keyword evidence="3" id="KW-1185">Reference proteome</keyword>
<accession>A0ABR1MDX6</accession>